<keyword evidence="7 12" id="KW-1133">Transmembrane helix</keyword>
<comment type="subcellular location">
    <subcellularLocation>
        <location evidence="1">Cell membrane</location>
        <topology evidence="1">Multi-pass membrane protein</topology>
    </subcellularLocation>
</comment>
<comment type="similarity">
    <text evidence="2">Belongs to the otopetrin family.</text>
</comment>
<organism evidence="13 14">
    <name type="scientific">Pelusios castaneus</name>
    <name type="common">West African mud turtle</name>
    <dbReference type="NCBI Taxonomy" id="367368"/>
    <lineage>
        <taxon>Eukaryota</taxon>
        <taxon>Metazoa</taxon>
        <taxon>Chordata</taxon>
        <taxon>Craniata</taxon>
        <taxon>Vertebrata</taxon>
        <taxon>Euteleostomi</taxon>
        <taxon>Archelosauria</taxon>
        <taxon>Testudinata</taxon>
        <taxon>Testudines</taxon>
        <taxon>Pleurodira</taxon>
        <taxon>Pelomedusidae</taxon>
        <taxon>Pelusios</taxon>
    </lineage>
</organism>
<evidence type="ECO:0000313" key="13">
    <source>
        <dbReference type="Ensembl" id="ENSPCEP00000002177.1"/>
    </source>
</evidence>
<keyword evidence="14" id="KW-1185">Reference proteome</keyword>
<feature type="transmembrane region" description="Helical" evidence="12">
    <location>
        <begin position="633"/>
        <end position="654"/>
    </location>
</feature>
<dbReference type="InterPro" id="IPR004878">
    <property type="entry name" value="Otopetrin"/>
</dbReference>
<dbReference type="PANTHER" id="PTHR21522:SF63">
    <property type="entry name" value="OTOPETRIN 1"/>
    <property type="match status" value="1"/>
</dbReference>
<evidence type="ECO:0000256" key="9">
    <source>
        <dbReference type="ARBA" id="ARBA00023136"/>
    </source>
</evidence>
<feature type="transmembrane region" description="Helical" evidence="12">
    <location>
        <begin position="354"/>
        <end position="378"/>
    </location>
</feature>
<evidence type="ECO:0000256" key="10">
    <source>
        <dbReference type="ARBA" id="ARBA00023303"/>
    </source>
</evidence>
<feature type="transmembrane region" description="Helical" evidence="12">
    <location>
        <begin position="148"/>
        <end position="168"/>
    </location>
</feature>
<evidence type="ECO:0000256" key="6">
    <source>
        <dbReference type="ARBA" id="ARBA00022781"/>
    </source>
</evidence>
<dbReference type="Proteomes" id="UP000694393">
    <property type="component" value="Unplaced"/>
</dbReference>
<evidence type="ECO:0000313" key="14">
    <source>
        <dbReference type="Proteomes" id="UP000694393"/>
    </source>
</evidence>
<protein>
    <submittedName>
        <fullName evidence="13">Uncharacterized protein</fullName>
    </submittedName>
</protein>
<sequence length="670" mass="73550">MEEWQSFEGGGGRCVHISRWEGSTVTPLRSPFWSISPHLPSPTPFLHWDPTHPLSDGSLSPPLTAIIPGAMNNMLQRCPPLGSPHPPEGQGKEASDSPADLEGAGWQDLANARAGSLLSLLYLVLLTFLGSAVLLAEMHQRSPQSRNVHGFLATLMLTSCAWMLWFGWRSAESKRRKMHQDHHAGASWLKGGLSLFALATLVLDCLSLGYYYELQHCTSFLITAFPIVQAVFTIIQVRGLAPPSLPSLPARFGLMHTLATNVLMWMSVVLDESMKQLQEIYDRMGGYEILPSPTPQCCSCATSLCHIFSEGAAYLHPFNIEFSLFSSTMLYVIWKNTGPAARPQPPRPCPRGRFHLSGAFVGLVLGALAISATFGVMISFGVLAKAPETVPEALRTYYIFNSVLLSAMFLASLVGIATYRLQRDPSSTDCSKSVVRSLDVTLLLGSSCGPLMVSVFSLVAIFFLHINGSLHLLDLCFSLCKTIQVLGQNLFITEALYSQPSRQPDGHDSPPGNEWVFSISGGPAEEPALQDVAVRRESKCAICPASCHTPANIVAHLEQQVPGCWLACGSNDSLAKIPQRGQQSQPKGEPKNISIRRKILQNISILLIFYNISVWILYAYGTRPHLVSQIEQAFYGFTLWVIIVKISLPLGIFYRMHSVASLFEVYCKTC</sequence>
<keyword evidence="3" id="KW-0813">Transport</keyword>
<dbReference type="AlphaFoldDB" id="A0A8C8R9M8"/>
<feature type="transmembrane region" description="Helical" evidence="12">
    <location>
        <begin position="188"/>
        <end position="212"/>
    </location>
</feature>
<reference evidence="13" key="2">
    <citation type="submission" date="2025-09" db="UniProtKB">
        <authorList>
            <consortium name="Ensembl"/>
        </authorList>
    </citation>
    <scope>IDENTIFICATION</scope>
</reference>
<feature type="transmembrane region" description="Helical" evidence="12">
    <location>
        <begin position="218"/>
        <end position="240"/>
    </location>
</feature>
<name>A0A8C8R9M8_9SAUR</name>
<evidence type="ECO:0000256" key="5">
    <source>
        <dbReference type="ARBA" id="ARBA00022692"/>
    </source>
</evidence>
<evidence type="ECO:0000256" key="4">
    <source>
        <dbReference type="ARBA" id="ARBA00022475"/>
    </source>
</evidence>
<keyword evidence="8" id="KW-0406">Ion transport</keyword>
<feature type="region of interest" description="Disordered" evidence="11">
    <location>
        <begin position="77"/>
        <end position="102"/>
    </location>
</feature>
<evidence type="ECO:0000256" key="11">
    <source>
        <dbReference type="SAM" id="MobiDB-lite"/>
    </source>
</evidence>
<keyword evidence="5 12" id="KW-0812">Transmembrane</keyword>
<evidence type="ECO:0000256" key="1">
    <source>
        <dbReference type="ARBA" id="ARBA00004651"/>
    </source>
</evidence>
<reference evidence="13" key="1">
    <citation type="submission" date="2025-08" db="UniProtKB">
        <authorList>
            <consortium name="Ensembl"/>
        </authorList>
    </citation>
    <scope>IDENTIFICATION</scope>
</reference>
<dbReference type="Pfam" id="PF03189">
    <property type="entry name" value="Otopetrin"/>
    <property type="match status" value="3"/>
</dbReference>
<accession>A0A8C8R9M8</accession>
<feature type="transmembrane region" description="Helical" evidence="12">
    <location>
        <begin position="117"/>
        <end position="136"/>
    </location>
</feature>
<feature type="transmembrane region" description="Helical" evidence="12">
    <location>
        <begin position="599"/>
        <end position="621"/>
    </location>
</feature>
<dbReference type="PANTHER" id="PTHR21522">
    <property type="entry name" value="PROTON CHANNEL OTOP"/>
    <property type="match status" value="1"/>
</dbReference>
<dbReference type="Ensembl" id="ENSPCET00000002254.1">
    <property type="protein sequence ID" value="ENSPCEP00000002177.1"/>
    <property type="gene ID" value="ENSPCEG00000001783.1"/>
</dbReference>
<proteinExistence type="inferred from homology"/>
<keyword evidence="6" id="KW-0375">Hydrogen ion transport</keyword>
<evidence type="ECO:0000256" key="7">
    <source>
        <dbReference type="ARBA" id="ARBA00022989"/>
    </source>
</evidence>
<evidence type="ECO:0000256" key="8">
    <source>
        <dbReference type="ARBA" id="ARBA00023065"/>
    </source>
</evidence>
<feature type="transmembrane region" description="Helical" evidence="12">
    <location>
        <begin position="252"/>
        <end position="270"/>
    </location>
</feature>
<dbReference type="GO" id="GO:0005886">
    <property type="term" value="C:plasma membrane"/>
    <property type="evidence" value="ECO:0007669"/>
    <property type="project" value="UniProtKB-SubCell"/>
</dbReference>
<keyword evidence="9 12" id="KW-0472">Membrane</keyword>
<feature type="transmembrane region" description="Helical" evidence="12">
    <location>
        <begin position="398"/>
        <end position="419"/>
    </location>
</feature>
<evidence type="ECO:0000256" key="2">
    <source>
        <dbReference type="ARBA" id="ARBA00006513"/>
    </source>
</evidence>
<evidence type="ECO:0000256" key="3">
    <source>
        <dbReference type="ARBA" id="ARBA00022448"/>
    </source>
</evidence>
<evidence type="ECO:0000256" key="12">
    <source>
        <dbReference type="SAM" id="Phobius"/>
    </source>
</evidence>
<dbReference type="GO" id="GO:0015252">
    <property type="term" value="F:proton channel activity"/>
    <property type="evidence" value="ECO:0007669"/>
    <property type="project" value="InterPro"/>
</dbReference>
<keyword evidence="4" id="KW-1003">Cell membrane</keyword>
<keyword evidence="10" id="KW-0407">Ion channel</keyword>
<feature type="transmembrane region" description="Helical" evidence="12">
    <location>
        <begin position="440"/>
        <end position="466"/>
    </location>
</feature>